<dbReference type="STRING" id="236234.A0A1J9QIG8"/>
<feature type="region of interest" description="Disordered" evidence="1">
    <location>
        <begin position="376"/>
        <end position="438"/>
    </location>
</feature>
<dbReference type="RefSeq" id="XP_020124906.1">
    <property type="nucleotide sequence ID" value="XM_020270814.1"/>
</dbReference>
<evidence type="ECO:0000313" key="4">
    <source>
        <dbReference type="Proteomes" id="UP000183809"/>
    </source>
</evidence>
<organism evidence="3 4">
    <name type="scientific">Diplodia corticola</name>
    <dbReference type="NCBI Taxonomy" id="236234"/>
    <lineage>
        <taxon>Eukaryota</taxon>
        <taxon>Fungi</taxon>
        <taxon>Dikarya</taxon>
        <taxon>Ascomycota</taxon>
        <taxon>Pezizomycotina</taxon>
        <taxon>Dothideomycetes</taxon>
        <taxon>Dothideomycetes incertae sedis</taxon>
        <taxon>Botryosphaeriales</taxon>
        <taxon>Botryosphaeriaceae</taxon>
        <taxon>Diplodia</taxon>
    </lineage>
</organism>
<dbReference type="EMBL" id="MNUE01000125">
    <property type="protein sequence ID" value="OJD28646.1"/>
    <property type="molecule type" value="Genomic_DNA"/>
</dbReference>
<dbReference type="OrthoDB" id="10042665at2759"/>
<dbReference type="InterPro" id="IPR003959">
    <property type="entry name" value="ATPase_AAA_core"/>
</dbReference>
<keyword evidence="4" id="KW-1185">Reference proteome</keyword>
<feature type="region of interest" description="Disordered" evidence="1">
    <location>
        <begin position="37"/>
        <end position="78"/>
    </location>
</feature>
<feature type="compositionally biased region" description="Basic and acidic residues" evidence="1">
    <location>
        <begin position="92"/>
        <end position="112"/>
    </location>
</feature>
<dbReference type="InterPro" id="IPR056599">
    <property type="entry name" value="AAA_lid_fung"/>
</dbReference>
<evidence type="ECO:0000256" key="1">
    <source>
        <dbReference type="SAM" id="MobiDB-lite"/>
    </source>
</evidence>
<feature type="compositionally biased region" description="Basic and acidic residues" evidence="1">
    <location>
        <begin position="37"/>
        <end position="54"/>
    </location>
</feature>
<reference evidence="3 4" key="1">
    <citation type="submission" date="2016-10" db="EMBL/GenBank/DDBJ databases">
        <title>Proteomics and genomics reveal pathogen-plant mechanisms compatible with a hemibiotrophic lifestyle of Diplodia corticola.</title>
        <authorList>
            <person name="Fernandes I."/>
            <person name="De Jonge R."/>
            <person name="Van De Peer Y."/>
            <person name="Devreese B."/>
            <person name="Alves A."/>
            <person name="Esteves A.C."/>
        </authorList>
    </citation>
    <scope>NUCLEOTIDE SEQUENCE [LARGE SCALE GENOMIC DNA]</scope>
    <source>
        <strain evidence="3 4">CBS 112549</strain>
    </source>
</reference>
<sequence>MASGTLREEPPGGGDDSYDQVTNLAIIVSKPIEETVCAHDTGENGDILHSEVDTKNQSTSGKDHDDSHSAHGQDTTTDQIYQKVQLLESKLKEMQDLTERERAEREKMRNPDSDDYPGGLPHLPYPMTAAGLFDHPMSRDWFRFGRKGRARDVGYMSLAIRQYEREIEMLTGEKEKIDGLHEEIRALRLAEGIWAIEREGLLKNQQKVEKAASLCEETGHLVPTHEDAENFDILPTKQLETPALNYVEWSIFKAISKGTSKESFAIDVLKGEPIVTFDYNQMQTVQSRKGNLLRDDSAKRRRAPVPAKEMLLPGQAPLPERIRINSTHITKFLEEIDSEAISMYSGAIMIRPYRALVYYKEQIRQRFEAIHAISEVQDDEDDHGSNHESEGEAGLDDEARSKVGPSEHTSATTLPKDKERERTIVQEDDLGRRDEDKCTPSTTAYHHLKALMDFMDNEIQKKMDYISGEDCQKVSFADIWYLFKPGDEVIGQNRRQAYRIIKITSAGHKVIPPAWLKYRISQPDLETPVVLHCVYVDFDGKRLGPVTREVKIQRFDGEKAVTSLEVFPIRYAEPKHNEREDAKQSFRERLIDRGKKFLDVTTFKHMHYSGLTLDTRDEVDAHVVVDFQEAFSANVEARWMPELETLIGQSEEETTDEECVFDCCRQETIFKDKFAERKRNEEYIAGLMPDSEDRIREPSLAIYPRALDEIKRSENELDPRDLVIMSYRVFGFVLRSRKWAELDLTYLGPPMGSRKKESSGVHFANKLDQDDNRPSNRSVTGESVAGKVAIAESDIAKDHRGNTGTQEKRQTAFDQLVLPPGHQTMILSLIAQHFRDKDASRKDDAGENEQVDIVRGKGKGLIILLHGAPGVGKTSTAEGVAEKFEKPLFQITCGDLGTTARDVDEALGTHFNLANKWGCVLLLDEADVFLAARSKEDFIRNGLVSVFLRVLEYYAGILFLTTNRVGDFDEAFTSRIHISLHYPQLQLESTREIFKLNLRLIKERFEKKNRRLVIEEDGIISFAEKYWNEHNKERWNGRQIRNACQTALALAEFAAQGSNHEQVVDAHAEVELKVRHLETVSNAYLGFMDYFNRVRDKDTERWAKALRIRAREEIVGDGTEKTTEVAKDEVVGREQPERTKQPHPDSTLHVQPAAQPTNNDSMIRSTAATPQPPANLEAQHAPAGLPPGYPAPPYYSYPPPGFQAPGYPGMHNGQHAPTQGWWGPPQPHPTGSNANHGAPGG</sequence>
<name>A0A1J9QIG8_9PEZI</name>
<protein>
    <submittedName>
        <fullName evidence="3">Aaa family atpase</fullName>
    </submittedName>
</protein>
<feature type="region of interest" description="Disordered" evidence="1">
    <location>
        <begin position="1117"/>
        <end position="1187"/>
    </location>
</feature>
<dbReference type="PANTHER" id="PTHR46411">
    <property type="entry name" value="FAMILY ATPASE, PUTATIVE-RELATED"/>
    <property type="match status" value="1"/>
</dbReference>
<dbReference type="GO" id="GO:0016887">
    <property type="term" value="F:ATP hydrolysis activity"/>
    <property type="evidence" value="ECO:0007669"/>
    <property type="project" value="InterPro"/>
</dbReference>
<feature type="compositionally biased region" description="Basic and acidic residues" evidence="1">
    <location>
        <begin position="415"/>
        <end position="438"/>
    </location>
</feature>
<dbReference type="Pfam" id="PF22942">
    <property type="entry name" value="DUF7025"/>
    <property type="match status" value="1"/>
</dbReference>
<proteinExistence type="predicted"/>
<dbReference type="Pfam" id="PF23232">
    <property type="entry name" value="AAA_lid_13"/>
    <property type="match status" value="1"/>
</dbReference>
<feature type="region of interest" description="Disordered" evidence="1">
    <location>
        <begin position="1"/>
        <end position="20"/>
    </location>
</feature>
<feature type="region of interest" description="Disordered" evidence="1">
    <location>
        <begin position="1205"/>
        <end position="1241"/>
    </location>
</feature>
<dbReference type="SMART" id="SM00382">
    <property type="entry name" value="AAA"/>
    <property type="match status" value="1"/>
</dbReference>
<feature type="compositionally biased region" description="Basic and acidic residues" evidence="1">
    <location>
        <begin position="754"/>
        <end position="774"/>
    </location>
</feature>
<evidence type="ECO:0000259" key="2">
    <source>
        <dbReference type="SMART" id="SM00382"/>
    </source>
</evidence>
<feature type="domain" description="AAA+ ATPase" evidence="2">
    <location>
        <begin position="859"/>
        <end position="984"/>
    </location>
</feature>
<comment type="caution">
    <text evidence="3">The sequence shown here is derived from an EMBL/GenBank/DDBJ whole genome shotgun (WGS) entry which is preliminary data.</text>
</comment>
<feature type="compositionally biased region" description="Basic and acidic residues" evidence="1">
    <location>
        <begin position="1117"/>
        <end position="1143"/>
    </location>
</feature>
<feature type="compositionally biased region" description="Polar residues" evidence="1">
    <location>
        <begin position="1154"/>
        <end position="1169"/>
    </location>
</feature>
<dbReference type="AlphaFoldDB" id="A0A1J9QIG8"/>
<dbReference type="Pfam" id="PF00004">
    <property type="entry name" value="AAA"/>
    <property type="match status" value="1"/>
</dbReference>
<accession>A0A1J9QIG8</accession>
<dbReference type="SUPFAM" id="SSF52540">
    <property type="entry name" value="P-loop containing nucleoside triphosphate hydrolases"/>
    <property type="match status" value="1"/>
</dbReference>
<dbReference type="CDD" id="cd19481">
    <property type="entry name" value="RecA-like_protease"/>
    <property type="match status" value="1"/>
</dbReference>
<feature type="region of interest" description="Disordered" evidence="1">
    <location>
        <begin position="92"/>
        <end position="119"/>
    </location>
</feature>
<feature type="compositionally biased region" description="Basic and acidic residues" evidence="1">
    <location>
        <begin position="61"/>
        <end position="71"/>
    </location>
</feature>
<dbReference type="InterPro" id="IPR054289">
    <property type="entry name" value="DUF7025"/>
</dbReference>
<feature type="compositionally biased region" description="Basic and acidic residues" evidence="1">
    <location>
        <begin position="1"/>
        <end position="10"/>
    </location>
</feature>
<dbReference type="InterPro" id="IPR027417">
    <property type="entry name" value="P-loop_NTPase"/>
</dbReference>
<dbReference type="PANTHER" id="PTHR46411:SF2">
    <property type="entry name" value="AAA+ ATPASE DOMAIN-CONTAINING PROTEIN"/>
    <property type="match status" value="1"/>
</dbReference>
<gene>
    <name evidence="3" type="ORF">BKCO1_1250007</name>
</gene>
<feature type="region of interest" description="Disordered" evidence="1">
    <location>
        <begin position="750"/>
        <end position="784"/>
    </location>
</feature>
<dbReference type="Proteomes" id="UP000183809">
    <property type="component" value="Unassembled WGS sequence"/>
</dbReference>
<dbReference type="GO" id="GO:0005524">
    <property type="term" value="F:ATP binding"/>
    <property type="evidence" value="ECO:0007669"/>
    <property type="project" value="InterPro"/>
</dbReference>
<dbReference type="Gene3D" id="3.40.50.300">
    <property type="entry name" value="P-loop containing nucleotide triphosphate hydrolases"/>
    <property type="match status" value="1"/>
</dbReference>
<evidence type="ECO:0000313" key="3">
    <source>
        <dbReference type="EMBL" id="OJD28646.1"/>
    </source>
</evidence>
<dbReference type="GeneID" id="31011073"/>
<dbReference type="InterPro" id="IPR003593">
    <property type="entry name" value="AAA+_ATPase"/>
</dbReference>